<dbReference type="InterPro" id="IPR027417">
    <property type="entry name" value="P-loop_NTPase"/>
</dbReference>
<dbReference type="GO" id="GO:0005829">
    <property type="term" value="C:cytosol"/>
    <property type="evidence" value="ECO:0007669"/>
    <property type="project" value="TreeGrafter"/>
</dbReference>
<dbReference type="Gene3D" id="3.30.300.20">
    <property type="match status" value="1"/>
</dbReference>
<dbReference type="CDD" id="cd22534">
    <property type="entry name" value="KH-II_Era"/>
    <property type="match status" value="1"/>
</dbReference>
<dbReference type="PROSITE" id="PS50823">
    <property type="entry name" value="KH_TYPE_2"/>
    <property type="match status" value="1"/>
</dbReference>
<dbReference type="GO" id="GO:0000028">
    <property type="term" value="P:ribosomal small subunit assembly"/>
    <property type="evidence" value="ECO:0007669"/>
    <property type="project" value="TreeGrafter"/>
</dbReference>
<gene>
    <name evidence="7" type="ORF">METZ01_LOCUS39722</name>
</gene>
<evidence type="ECO:0000256" key="3">
    <source>
        <dbReference type="ARBA" id="ARBA00022884"/>
    </source>
</evidence>
<keyword evidence="3" id="KW-0694">RNA-binding</keyword>
<evidence type="ECO:0000256" key="2">
    <source>
        <dbReference type="ARBA" id="ARBA00022741"/>
    </source>
</evidence>
<dbReference type="EMBL" id="UINC01001704">
    <property type="protein sequence ID" value="SUZ86868.1"/>
    <property type="molecule type" value="Genomic_DNA"/>
</dbReference>
<dbReference type="InterPro" id="IPR005662">
    <property type="entry name" value="GTPase_Era-like"/>
</dbReference>
<dbReference type="InterPro" id="IPR009019">
    <property type="entry name" value="KH_sf_prok-type"/>
</dbReference>
<dbReference type="NCBIfam" id="TIGR00231">
    <property type="entry name" value="small_GTP"/>
    <property type="match status" value="1"/>
</dbReference>
<dbReference type="PROSITE" id="PS51713">
    <property type="entry name" value="G_ERA"/>
    <property type="match status" value="1"/>
</dbReference>
<dbReference type="SUPFAM" id="SSF52540">
    <property type="entry name" value="P-loop containing nucleoside triphosphate hydrolases"/>
    <property type="match status" value="1"/>
</dbReference>
<dbReference type="InterPro" id="IPR005225">
    <property type="entry name" value="Small_GTP-bd"/>
</dbReference>
<evidence type="ECO:0000256" key="4">
    <source>
        <dbReference type="ARBA" id="ARBA00023134"/>
    </source>
</evidence>
<evidence type="ECO:0008006" key="8">
    <source>
        <dbReference type="Google" id="ProtNLM"/>
    </source>
</evidence>
<dbReference type="Gene3D" id="3.40.50.300">
    <property type="entry name" value="P-loop containing nucleotide triphosphate hydrolases"/>
    <property type="match status" value="1"/>
</dbReference>
<dbReference type="GO" id="GO:0043024">
    <property type="term" value="F:ribosomal small subunit binding"/>
    <property type="evidence" value="ECO:0007669"/>
    <property type="project" value="TreeGrafter"/>
</dbReference>
<dbReference type="GO" id="GO:0019843">
    <property type="term" value="F:rRNA binding"/>
    <property type="evidence" value="ECO:0007669"/>
    <property type="project" value="TreeGrafter"/>
</dbReference>
<dbReference type="PANTHER" id="PTHR42698:SF1">
    <property type="entry name" value="GTPASE ERA, MITOCHONDRIAL"/>
    <property type="match status" value="1"/>
</dbReference>
<dbReference type="Pfam" id="PF01926">
    <property type="entry name" value="MMR_HSR1"/>
    <property type="match status" value="1"/>
</dbReference>
<dbReference type="GO" id="GO:0005525">
    <property type="term" value="F:GTP binding"/>
    <property type="evidence" value="ECO:0007669"/>
    <property type="project" value="UniProtKB-KW"/>
</dbReference>
<reference evidence="7" key="1">
    <citation type="submission" date="2018-05" db="EMBL/GenBank/DDBJ databases">
        <authorList>
            <person name="Lanie J.A."/>
            <person name="Ng W.-L."/>
            <person name="Kazmierczak K.M."/>
            <person name="Andrzejewski T.M."/>
            <person name="Davidsen T.M."/>
            <person name="Wayne K.J."/>
            <person name="Tettelin H."/>
            <person name="Glass J.I."/>
            <person name="Rusch D."/>
            <person name="Podicherti R."/>
            <person name="Tsui H.-C.T."/>
            <person name="Winkler M.E."/>
        </authorList>
    </citation>
    <scope>NUCLEOTIDE SEQUENCE</scope>
</reference>
<dbReference type="PANTHER" id="PTHR42698">
    <property type="entry name" value="GTPASE ERA"/>
    <property type="match status" value="1"/>
</dbReference>
<dbReference type="InterPro" id="IPR030388">
    <property type="entry name" value="G_ERA_dom"/>
</dbReference>
<sequence>VTSKPQTTQLNILGILHNKESQIVFIDTPGLLSERQMKYSQKALNREAVNALSQADLVLMVVEANTWKRADDYILEHLRDINTKAILTVNKVDQFKDKNSILDFLKERSNHNQIIETVPVSALYNKNLSRLTTVIERHLPIKTPKYKEGMITDKDTDFRITEIMRERLMHHLRDELPYSVECQLDHFEDKKKIVMIELMIRTKKPAHKKIIIGKDGKLLKVIATEARLEIENLLNKKVFLSTQVRSIKKGKSLRA</sequence>
<evidence type="ECO:0000256" key="1">
    <source>
        <dbReference type="ARBA" id="ARBA00007921"/>
    </source>
</evidence>
<keyword evidence="4" id="KW-0342">GTP-binding</keyword>
<name>A0A381R7L0_9ZZZZ</name>
<feature type="non-terminal residue" evidence="7">
    <location>
        <position position="1"/>
    </location>
</feature>
<protein>
    <recommendedName>
        <fullName evidence="8">GTPase Era</fullName>
    </recommendedName>
</protein>
<dbReference type="InterPro" id="IPR004044">
    <property type="entry name" value="KH_dom_type_2"/>
</dbReference>
<accession>A0A381R7L0</accession>
<feature type="domain" description="Era-type G" evidence="6">
    <location>
        <begin position="1"/>
        <end position="141"/>
    </location>
</feature>
<comment type="similarity">
    <text evidence="1">Belongs to the TRAFAC class TrmE-Era-EngA-EngB-Septin-like GTPase superfamily. Era GTPase family.</text>
</comment>
<keyword evidence="2" id="KW-0547">Nucleotide-binding</keyword>
<proteinExistence type="inferred from homology"/>
<evidence type="ECO:0000259" key="5">
    <source>
        <dbReference type="PROSITE" id="PS50823"/>
    </source>
</evidence>
<dbReference type="InterPro" id="IPR006073">
    <property type="entry name" value="GTP-bd"/>
</dbReference>
<dbReference type="NCBIfam" id="TIGR00436">
    <property type="entry name" value="era"/>
    <property type="match status" value="1"/>
</dbReference>
<evidence type="ECO:0000259" key="6">
    <source>
        <dbReference type="PROSITE" id="PS51713"/>
    </source>
</evidence>
<organism evidence="7">
    <name type="scientific">marine metagenome</name>
    <dbReference type="NCBI Taxonomy" id="408172"/>
    <lineage>
        <taxon>unclassified sequences</taxon>
        <taxon>metagenomes</taxon>
        <taxon>ecological metagenomes</taxon>
    </lineage>
</organism>
<feature type="domain" description="KH type-2" evidence="5">
    <location>
        <begin position="172"/>
        <end position="248"/>
    </location>
</feature>
<dbReference type="InterPro" id="IPR015946">
    <property type="entry name" value="KH_dom-like_a/b"/>
</dbReference>
<dbReference type="AlphaFoldDB" id="A0A381R7L0"/>
<dbReference type="Pfam" id="PF07650">
    <property type="entry name" value="KH_2"/>
    <property type="match status" value="1"/>
</dbReference>
<evidence type="ECO:0000313" key="7">
    <source>
        <dbReference type="EMBL" id="SUZ86868.1"/>
    </source>
</evidence>
<dbReference type="SUPFAM" id="SSF54814">
    <property type="entry name" value="Prokaryotic type KH domain (KH-domain type II)"/>
    <property type="match status" value="1"/>
</dbReference>